<keyword evidence="11" id="KW-1185">Reference proteome</keyword>
<dbReference type="GO" id="GO:0016705">
    <property type="term" value="F:oxidoreductase activity, acting on paired donors, with incorporation or reduction of molecular oxygen"/>
    <property type="evidence" value="ECO:0007669"/>
    <property type="project" value="InterPro"/>
</dbReference>
<gene>
    <name evidence="10" type="ORF">V2H45_13230</name>
</gene>
<accession>A0AAW9PT22</accession>
<organism evidence="10 11">
    <name type="scientific">Tumidithrix elongata BACA0141</name>
    <dbReference type="NCBI Taxonomy" id="2716417"/>
    <lineage>
        <taxon>Bacteria</taxon>
        <taxon>Bacillati</taxon>
        <taxon>Cyanobacteriota</taxon>
        <taxon>Cyanophyceae</taxon>
        <taxon>Pseudanabaenales</taxon>
        <taxon>Pseudanabaenaceae</taxon>
        <taxon>Tumidithrix</taxon>
        <taxon>Tumidithrix elongata</taxon>
    </lineage>
</organism>
<comment type="similarity">
    <text evidence="2 9">Belongs to the cytochrome P450 family.</text>
</comment>
<keyword evidence="7 9" id="KW-0503">Monooxygenase</keyword>
<dbReference type="PANTHER" id="PTHR24286">
    <property type="entry name" value="CYTOCHROME P450 26"/>
    <property type="match status" value="1"/>
</dbReference>
<dbReference type="Pfam" id="PF00067">
    <property type="entry name" value="p450"/>
    <property type="match status" value="1"/>
</dbReference>
<dbReference type="PROSITE" id="PS00086">
    <property type="entry name" value="CYTOCHROME_P450"/>
    <property type="match status" value="1"/>
</dbReference>
<dbReference type="SUPFAM" id="SSF48264">
    <property type="entry name" value="Cytochrome P450"/>
    <property type="match status" value="1"/>
</dbReference>
<reference evidence="10" key="1">
    <citation type="submission" date="2024-01" db="EMBL/GenBank/DDBJ databases">
        <title>Bank of Algae and Cyanobacteria of the Azores (BACA) strain genomes.</title>
        <authorList>
            <person name="Luz R."/>
            <person name="Cordeiro R."/>
            <person name="Fonseca A."/>
            <person name="Goncalves V."/>
        </authorList>
    </citation>
    <scope>NUCLEOTIDE SEQUENCE</scope>
    <source>
        <strain evidence="10">BACA0141</strain>
    </source>
</reference>
<evidence type="ECO:0000256" key="3">
    <source>
        <dbReference type="ARBA" id="ARBA00022617"/>
    </source>
</evidence>
<dbReference type="AlphaFoldDB" id="A0AAW9PT22"/>
<dbReference type="InterPro" id="IPR001128">
    <property type="entry name" value="Cyt_P450"/>
</dbReference>
<feature type="binding site" description="axial binding residue" evidence="8">
    <location>
        <position position="399"/>
    </location>
    <ligand>
        <name>heme</name>
        <dbReference type="ChEBI" id="CHEBI:30413"/>
    </ligand>
    <ligandPart>
        <name>Fe</name>
        <dbReference type="ChEBI" id="CHEBI:18248"/>
    </ligandPart>
</feature>
<comment type="cofactor">
    <cofactor evidence="1 8">
        <name>heme</name>
        <dbReference type="ChEBI" id="CHEBI:30413"/>
    </cofactor>
</comment>
<evidence type="ECO:0000256" key="5">
    <source>
        <dbReference type="ARBA" id="ARBA00023002"/>
    </source>
</evidence>
<evidence type="ECO:0000256" key="4">
    <source>
        <dbReference type="ARBA" id="ARBA00022723"/>
    </source>
</evidence>
<evidence type="ECO:0000256" key="8">
    <source>
        <dbReference type="PIRSR" id="PIRSR602403-1"/>
    </source>
</evidence>
<protein>
    <submittedName>
        <fullName evidence="10">Cytochrome P450</fullName>
    </submittedName>
</protein>
<keyword evidence="3 8" id="KW-0349">Heme</keyword>
<comment type="caution">
    <text evidence="10">The sequence shown here is derived from an EMBL/GenBank/DDBJ whole genome shotgun (WGS) entry which is preliminary data.</text>
</comment>
<dbReference type="InterPro" id="IPR017972">
    <property type="entry name" value="Cyt_P450_CS"/>
</dbReference>
<evidence type="ECO:0000256" key="6">
    <source>
        <dbReference type="ARBA" id="ARBA00023004"/>
    </source>
</evidence>
<keyword evidence="4 8" id="KW-0479">Metal-binding</keyword>
<evidence type="ECO:0000256" key="7">
    <source>
        <dbReference type="ARBA" id="ARBA00023033"/>
    </source>
</evidence>
<dbReference type="CDD" id="cd00302">
    <property type="entry name" value="cytochrome_P450"/>
    <property type="match status" value="1"/>
</dbReference>
<evidence type="ECO:0000313" key="10">
    <source>
        <dbReference type="EMBL" id="MEE3717697.1"/>
    </source>
</evidence>
<dbReference type="RefSeq" id="WP_330484128.1">
    <property type="nucleotide sequence ID" value="NZ_JAZBJZ010000049.1"/>
</dbReference>
<dbReference type="InterPro" id="IPR036396">
    <property type="entry name" value="Cyt_P450_sf"/>
</dbReference>
<dbReference type="InterPro" id="IPR002403">
    <property type="entry name" value="Cyt_P450_E_grp-IV"/>
</dbReference>
<keyword evidence="6 8" id="KW-0408">Iron</keyword>
<evidence type="ECO:0000313" key="11">
    <source>
        <dbReference type="Proteomes" id="UP001333818"/>
    </source>
</evidence>
<evidence type="ECO:0000256" key="2">
    <source>
        <dbReference type="ARBA" id="ARBA00010617"/>
    </source>
</evidence>
<evidence type="ECO:0000256" key="9">
    <source>
        <dbReference type="RuleBase" id="RU000461"/>
    </source>
</evidence>
<proteinExistence type="inferred from homology"/>
<dbReference type="EMBL" id="JAZBJZ010000049">
    <property type="protein sequence ID" value="MEE3717697.1"/>
    <property type="molecule type" value="Genomic_DNA"/>
</dbReference>
<dbReference type="PRINTS" id="PR00385">
    <property type="entry name" value="P450"/>
</dbReference>
<dbReference type="GO" id="GO:0016125">
    <property type="term" value="P:sterol metabolic process"/>
    <property type="evidence" value="ECO:0007669"/>
    <property type="project" value="TreeGrafter"/>
</dbReference>
<dbReference type="GO" id="GO:0020037">
    <property type="term" value="F:heme binding"/>
    <property type="evidence" value="ECO:0007669"/>
    <property type="project" value="InterPro"/>
</dbReference>
<dbReference type="Gene3D" id="1.10.630.10">
    <property type="entry name" value="Cytochrome P450"/>
    <property type="match status" value="1"/>
</dbReference>
<dbReference type="GO" id="GO:0004497">
    <property type="term" value="F:monooxygenase activity"/>
    <property type="evidence" value="ECO:0007669"/>
    <property type="project" value="UniProtKB-KW"/>
</dbReference>
<dbReference type="Proteomes" id="UP001333818">
    <property type="component" value="Unassembled WGS sequence"/>
</dbReference>
<dbReference type="GO" id="GO:0005506">
    <property type="term" value="F:iron ion binding"/>
    <property type="evidence" value="ECO:0007669"/>
    <property type="project" value="InterPro"/>
</dbReference>
<keyword evidence="5 9" id="KW-0560">Oxidoreductase</keyword>
<dbReference type="PRINTS" id="PR00465">
    <property type="entry name" value="EP450IV"/>
</dbReference>
<sequence>MLDPVVWSREVDNAPLPPLVKGIPFLGSALELGSDSLGFFVKQYHEIGPIFRVRAADRQYTVLAGTEANQFVNQVGTEFLSSKEFWQEFSQELGVKDLLVGLEGEAHQRQRRFLQPSYSRNAIIHAFPEIIQLMGNLTADLRSPQRLQVLPFMQKLICEQLGMLLADCSPAEYHSDVVKFLQTALNVTVVKQWPAFLLWQPSYKRAKQRTLELARLAIAKHRKGNLNHAKPNLIDDLIADSKQQQRLFSETEMVAAAVGPYLAGIDTVANTCSFMLYALLKSPNTLARVQQEVDLLFREGIPTAEQLRGLSALHGTAMETLRMYPAAPAIQRHVIADFTFKGYRVEKGTHLILATTVPHFLPQLFPNPCDFDIDRFQPPRSEHKQSGAFAPFGAGAHLCLGQGLAEVQIMLIMATLLHWFEFSLESPNYTVKPINNPTLSPGNKFSVCVQRR</sequence>
<name>A0AAW9PT22_9CYAN</name>
<dbReference type="PANTHER" id="PTHR24286:SF24">
    <property type="entry name" value="LANOSTEROL 14-ALPHA DEMETHYLASE"/>
    <property type="match status" value="1"/>
</dbReference>
<evidence type="ECO:0000256" key="1">
    <source>
        <dbReference type="ARBA" id="ARBA00001971"/>
    </source>
</evidence>